<feature type="domain" description="Ycf2 N-terminal" evidence="8">
    <location>
        <begin position="478"/>
        <end position="895"/>
    </location>
</feature>
<comment type="caution">
    <text evidence="9">The sequence shown here is derived from an EMBL/GenBank/DDBJ whole genome shotgun (WGS) entry which is preliminary data.</text>
</comment>
<dbReference type="InterPro" id="IPR027417">
    <property type="entry name" value="P-loop_NTPase"/>
</dbReference>
<evidence type="ECO:0000259" key="8">
    <source>
        <dbReference type="Pfam" id="PF05695"/>
    </source>
</evidence>
<evidence type="ECO:0000313" key="9">
    <source>
        <dbReference type="EMBL" id="CAK9252963.1"/>
    </source>
</evidence>
<keyword evidence="6" id="KW-0067">ATP-binding</keyword>
<dbReference type="CDD" id="cd19505">
    <property type="entry name" value="RecA-like_Ycf2"/>
    <property type="match status" value="1"/>
</dbReference>
<dbReference type="InterPro" id="IPR003959">
    <property type="entry name" value="ATPase_AAA_core"/>
</dbReference>
<evidence type="ECO:0000256" key="1">
    <source>
        <dbReference type="ARBA" id="ARBA00002329"/>
    </source>
</evidence>
<dbReference type="Gene3D" id="3.40.50.300">
    <property type="entry name" value="P-loop containing nucleotide triphosphate hydrolases"/>
    <property type="match status" value="1"/>
</dbReference>
<evidence type="ECO:0000256" key="5">
    <source>
        <dbReference type="ARBA" id="ARBA00022741"/>
    </source>
</evidence>
<gene>
    <name evidence="9" type="ORF">CSSPJE1EN1_LOCUS28341</name>
</gene>
<comment type="subcellular location">
    <subcellularLocation>
        <location evidence="2">Plastid</location>
    </subcellularLocation>
</comment>
<dbReference type="EMBL" id="CAXAQS010000743">
    <property type="protein sequence ID" value="CAK9252963.1"/>
    <property type="molecule type" value="Genomic_DNA"/>
</dbReference>
<dbReference type="InterPro" id="IPR056777">
    <property type="entry name" value="Ycf2_N"/>
</dbReference>
<feature type="non-terminal residue" evidence="9">
    <location>
        <position position="1669"/>
    </location>
</feature>
<name>A0ABP0VEU5_9BRYO</name>
<reference evidence="9" key="1">
    <citation type="submission" date="2024-02" db="EMBL/GenBank/DDBJ databases">
        <authorList>
            <consortium name="ELIXIR-Norway"/>
            <consortium name="Elixir Norway"/>
        </authorList>
    </citation>
    <scope>NUCLEOTIDE SEQUENCE</scope>
</reference>
<accession>A0ABP0VEU5</accession>
<dbReference type="SUPFAM" id="SSF52540">
    <property type="entry name" value="P-loop containing nucleoside triphosphate hydrolases"/>
    <property type="match status" value="1"/>
</dbReference>
<evidence type="ECO:0008006" key="11">
    <source>
        <dbReference type="Google" id="ProtNLM"/>
    </source>
</evidence>
<feature type="domain" description="ATPase AAA-type core" evidence="7">
    <location>
        <begin position="1102"/>
        <end position="1246"/>
    </location>
</feature>
<dbReference type="Pfam" id="PF00004">
    <property type="entry name" value="AAA"/>
    <property type="match status" value="1"/>
</dbReference>
<dbReference type="Gene3D" id="1.10.8.60">
    <property type="match status" value="1"/>
</dbReference>
<organism evidence="9 10">
    <name type="scientific">Sphagnum jensenii</name>
    <dbReference type="NCBI Taxonomy" id="128206"/>
    <lineage>
        <taxon>Eukaryota</taxon>
        <taxon>Viridiplantae</taxon>
        <taxon>Streptophyta</taxon>
        <taxon>Embryophyta</taxon>
        <taxon>Bryophyta</taxon>
        <taxon>Sphagnophytina</taxon>
        <taxon>Sphagnopsida</taxon>
        <taxon>Sphagnales</taxon>
        <taxon>Sphagnaceae</taxon>
        <taxon>Sphagnum</taxon>
    </lineage>
</organism>
<feature type="non-terminal residue" evidence="9">
    <location>
        <position position="1"/>
    </location>
</feature>
<evidence type="ECO:0000256" key="6">
    <source>
        <dbReference type="ARBA" id="ARBA00022840"/>
    </source>
</evidence>
<dbReference type="PANTHER" id="PTHR33078:SF100">
    <property type="entry name" value="PROTEIN YCF2"/>
    <property type="match status" value="1"/>
</dbReference>
<keyword evidence="5" id="KW-0547">Nucleotide-binding</keyword>
<proteinExistence type="inferred from homology"/>
<sequence>NISYQISKYILCDIKKSNKLKEFHDESINHSGETNSSKFNETLFEWLLFRRIKPNDRSIKRLTNDSIVWDKLYAGFYKGDIKKFQVANKEIVFGYSTKSDSNRLLDFWKTKMGKKNLLFHSGISLDYPYEVIRRNKYERNKTKSNLSIDLSPSNISYSFLPSYFRYYYGRNNTNKYSEKHIFRFLNYIKLVPSLDQSNLFITESNHPICNNPVYNKGINHSINSQFQYLYEPNKNRLFSQKFNGKNEINSKFLFFLLETLNTTGINLLFPHRTRKKDLIQNDYGKVYLFSKFFIDLRSKIRNCNKSIYDRIHRYLSEPTNDLHLMNKSLSYLTGGNNHFPKNTNNIKRNIINKNLLVWGKNKRSSSYCDDTKRGRFIDWDFNTHKRTDRIKRWDKLSKYFVSRHKYFVIAFDEIDFSINQKLIVGWSERLNKINIPTCYRNLIMILSGIFSNNFRKLPDLLKFCPNYLINAFPKEKDLNQNTFSKRENFGTNNKSVTLFYFDEEPIINCIIDYLRSEGNNQNCIELFNNTFLFTSYENKEKYFHSIKVSNRDSLKSYFYKADTLKFAKNLHYPQLNCEKRLPFYIERRSTENHNSIYGRFLSTSPISRKENKLPINRRKSFPDIDSITKSQISNILLPEYLRKRSNQDFLFFYNFKKLLELLIRNSLLKGYSISTSFKNRSSVKQVVNFGITNYCESNYCEFPCPEILKTKKSDPSNLEISSMYEISNGGTNNTSTDFYKENGTVAPFLSVNPTKLIRKTKVYKILETSSFFIKWNSFEKYIPWLFTLEWWRYSINLVLDLFSEILLSISDQFNYILYATLRNIQKNSYNLWAFLYPILETTTFFDNFLGKWHLRLLRQIGNQQETRGFIWSRLNLINNWNGRYLTIIGLFTFGYSILQKYFSTLLGSDYIGLWEQFEIIQYLMDPLRGIYVDGLIRRNSIRPIKTENPSMYFLRNLKHYIKNGKFYLFTKQKLNRCLINNKGLDLSRRERKILVQSLVTGKNIYRYELNLTSSDNSTNPRVGHQITKKQGFYYLKKLAENYQKSLSEFSFHQNDSAEKWISMALWQKVTFPQILWQAETFKLTFHRKPVPLQLRLSPPRGILLIGSLETGRSYLIKNLAADSFVPLIRISINRLLYNKPDVMTESWMNILMESLRRLSLILELAGRMSPCIIWIQDIHKLNVNCLTQNVESDPTFLLGILLKYFQTGFADRRAKSIVLFASTDAPRKVDPALISPDRLDRLINIRMLGISQRQEEFLILLHSKSFYLRNKKYCLNEFGYRTMGYNARDLAALFNEILLISITRNKPIIDTDTTRLAFHRQASGFTHMDSEMRLTKNDGILFYKVGKAVIQNILVRNFSQNPLYISNSLWKKKFYYLSKWYLEPSVAESTIKEFTVLPHVLGCLAGLAARDSWFFSQNKPDDLISLDRYAENDFYLACGILESLPIEFPWLEISQEKDIDKKMELTFRSQMKKPLHMIRRGLFPMANRGVIHTRNELSIYEQTIHYREKLYQLTSNTVWAPRISRLSFIRGNLFDWVERPNEFEVAYNLRSPRGRKNDNQKNSYFCRIVQHKTKEQLPYERVLSRIRRRNVQELESQLEDILLEEQFVILGFSRSSTEYRMEYQLFNKPMLFIGGRFLWDPTSSLFQTYQSIFSRQELFVDEEILRRLY</sequence>
<protein>
    <recommendedName>
        <fullName evidence="11">Ycf2</fullName>
    </recommendedName>
</protein>
<comment type="similarity">
    <text evidence="3">Belongs to the Ycf2 family.</text>
</comment>
<dbReference type="PANTHER" id="PTHR33078">
    <property type="entry name" value="PROTEIN YCF2-RELATED"/>
    <property type="match status" value="1"/>
</dbReference>
<keyword evidence="4" id="KW-0934">Plastid</keyword>
<comment type="function">
    <text evidence="1">Probable ATPase of unknown function. Its presence in a non-photosynthetic plant (Epifagus virginiana) and experiments in tobacco indicate that it has an essential function which is probably not related to photosynthesis.</text>
</comment>
<evidence type="ECO:0000313" key="10">
    <source>
        <dbReference type="Proteomes" id="UP001497444"/>
    </source>
</evidence>
<dbReference type="Proteomes" id="UP001497444">
    <property type="component" value="Unassembled WGS sequence"/>
</dbReference>
<dbReference type="Pfam" id="PF05695">
    <property type="entry name" value="Ycf2"/>
    <property type="match status" value="1"/>
</dbReference>
<evidence type="ECO:0000256" key="4">
    <source>
        <dbReference type="ARBA" id="ARBA00022640"/>
    </source>
</evidence>
<evidence type="ECO:0000256" key="3">
    <source>
        <dbReference type="ARBA" id="ARBA00009361"/>
    </source>
</evidence>
<evidence type="ECO:0000259" key="7">
    <source>
        <dbReference type="Pfam" id="PF00004"/>
    </source>
</evidence>
<keyword evidence="10" id="KW-1185">Reference proteome</keyword>
<evidence type="ECO:0000256" key="2">
    <source>
        <dbReference type="ARBA" id="ARBA00004474"/>
    </source>
</evidence>